<accession>A0A6A4V8P9</accession>
<comment type="caution">
    <text evidence="3">The sequence shown here is derived from an EMBL/GenBank/DDBJ whole genome shotgun (WGS) entry which is preliminary data.</text>
</comment>
<feature type="compositionally biased region" description="Low complexity" evidence="2">
    <location>
        <begin position="302"/>
        <end position="325"/>
    </location>
</feature>
<dbReference type="OrthoDB" id="6368171at2759"/>
<sequence>MEQFFIANGVKEEEEVRRRAIFLSVVGSDVFSLLEDLIAPATQHAETEDCPARRLRCYRCHAVGHVRAACRAGWSPRVYHLDDDGLEAFRDGGGPGPWTENHGSGVMDTRQSSGAAAAGECRAAAEESGPAYLEGTVSGDVSGGEPGEEVRPLMDRLCDELKGLKEAVITLTEQHSPPAAGPHTRPQSSAELQDAVLADARGMLDEELRQLRRELQELSLEVAQMKNQKQLEVDQMKNQKQLEAQAAPQLQQLPIPQLFSCDGKAPATTASTIFGSGFSKTTPSTGTVSSTDGGLRFGQAPSAWTGGTTTGASAAASTGFSFGPTTAPPAQPSTPSFSFRPPTAEGATSTPAKARGENTTEEGPVSSTSGSDAAVSSTTTSSVVTSAPAAGAGAATPNSSFHFKAAPFWFAFGGDQSKVGEATPKATFEFGVSSAASSPFKFSLGGDADKSGSSIFGGAAAADTKTTSIFGGSSVFGGWPSFGSAVSKPASSESGAAAKPPTPAKPSAPKAPEPASSGSAPSAPPAAATGSTGAGAAATPAPSAPPAAATGSIGAGAAATPAPTNG</sequence>
<feature type="region of interest" description="Disordered" evidence="2">
    <location>
        <begin position="273"/>
        <end position="376"/>
    </location>
</feature>
<gene>
    <name evidence="3" type="ORF">FJT64_014025</name>
</gene>
<evidence type="ECO:0000256" key="1">
    <source>
        <dbReference type="SAM" id="Coils"/>
    </source>
</evidence>
<keyword evidence="1" id="KW-0175">Coiled coil</keyword>
<evidence type="ECO:0000313" key="3">
    <source>
        <dbReference type="EMBL" id="KAF0287560.1"/>
    </source>
</evidence>
<feature type="compositionally biased region" description="Polar residues" evidence="2">
    <location>
        <begin position="273"/>
        <end position="292"/>
    </location>
</feature>
<dbReference type="Proteomes" id="UP000440578">
    <property type="component" value="Unassembled WGS sequence"/>
</dbReference>
<evidence type="ECO:0000256" key="2">
    <source>
        <dbReference type="SAM" id="MobiDB-lite"/>
    </source>
</evidence>
<feature type="coiled-coil region" evidence="1">
    <location>
        <begin position="154"/>
        <end position="235"/>
    </location>
</feature>
<feature type="compositionally biased region" description="Low complexity" evidence="2">
    <location>
        <begin position="333"/>
        <end position="343"/>
    </location>
</feature>
<feature type="compositionally biased region" description="Pro residues" evidence="2">
    <location>
        <begin position="500"/>
        <end position="512"/>
    </location>
</feature>
<keyword evidence="4" id="KW-1185">Reference proteome</keyword>
<dbReference type="AlphaFoldDB" id="A0A6A4V8P9"/>
<feature type="compositionally biased region" description="Low complexity" evidence="2">
    <location>
        <begin position="365"/>
        <end position="376"/>
    </location>
</feature>
<organism evidence="3 4">
    <name type="scientific">Amphibalanus amphitrite</name>
    <name type="common">Striped barnacle</name>
    <name type="synonym">Balanus amphitrite</name>
    <dbReference type="NCBI Taxonomy" id="1232801"/>
    <lineage>
        <taxon>Eukaryota</taxon>
        <taxon>Metazoa</taxon>
        <taxon>Ecdysozoa</taxon>
        <taxon>Arthropoda</taxon>
        <taxon>Crustacea</taxon>
        <taxon>Multicrustacea</taxon>
        <taxon>Cirripedia</taxon>
        <taxon>Thoracica</taxon>
        <taxon>Thoracicalcarea</taxon>
        <taxon>Balanomorpha</taxon>
        <taxon>Balanoidea</taxon>
        <taxon>Balanidae</taxon>
        <taxon>Amphibalaninae</taxon>
        <taxon>Amphibalanus</taxon>
    </lineage>
</organism>
<evidence type="ECO:0000313" key="4">
    <source>
        <dbReference type="Proteomes" id="UP000440578"/>
    </source>
</evidence>
<name>A0A6A4V8P9_AMPAM</name>
<reference evidence="3 4" key="1">
    <citation type="submission" date="2019-07" db="EMBL/GenBank/DDBJ databases">
        <title>Draft genome assembly of a fouling barnacle, Amphibalanus amphitrite (Darwin, 1854): The first reference genome for Thecostraca.</title>
        <authorList>
            <person name="Kim W."/>
        </authorList>
    </citation>
    <scope>NUCLEOTIDE SEQUENCE [LARGE SCALE GENOMIC DNA]</scope>
    <source>
        <strain evidence="3">SNU_AA5</strain>
        <tissue evidence="3">Soma without cirri and trophi</tissue>
    </source>
</reference>
<feature type="region of interest" description="Disordered" evidence="2">
    <location>
        <begin position="486"/>
        <end position="566"/>
    </location>
</feature>
<proteinExistence type="predicted"/>
<feature type="region of interest" description="Disordered" evidence="2">
    <location>
        <begin position="127"/>
        <end position="148"/>
    </location>
</feature>
<protein>
    <submittedName>
        <fullName evidence="3">Uncharacterized protein</fullName>
    </submittedName>
</protein>
<feature type="compositionally biased region" description="Low complexity" evidence="2">
    <location>
        <begin position="513"/>
        <end position="566"/>
    </location>
</feature>
<dbReference type="EMBL" id="VIIS01002180">
    <property type="protein sequence ID" value="KAF0287560.1"/>
    <property type="molecule type" value="Genomic_DNA"/>
</dbReference>